<gene>
    <name evidence="1" type="ORF">UW79_C0005G0017</name>
</gene>
<protein>
    <submittedName>
        <fullName evidence="1">Uncharacterized protein</fullName>
    </submittedName>
</protein>
<evidence type="ECO:0000313" key="1">
    <source>
        <dbReference type="EMBL" id="KKT82492.1"/>
    </source>
</evidence>
<comment type="caution">
    <text evidence="1">The sequence shown here is derived from an EMBL/GenBank/DDBJ whole genome shotgun (WGS) entry which is preliminary data.</text>
</comment>
<evidence type="ECO:0000313" key="2">
    <source>
        <dbReference type="Proteomes" id="UP000034032"/>
    </source>
</evidence>
<dbReference type="AlphaFoldDB" id="A0A0G1MNW1"/>
<reference evidence="1 2" key="1">
    <citation type="journal article" date="2015" name="Nature">
        <title>rRNA introns, odd ribosomes, and small enigmatic genomes across a large radiation of phyla.</title>
        <authorList>
            <person name="Brown C.T."/>
            <person name="Hug L.A."/>
            <person name="Thomas B.C."/>
            <person name="Sharon I."/>
            <person name="Castelle C.J."/>
            <person name="Singh A."/>
            <person name="Wilkins M.J."/>
            <person name="Williams K.H."/>
            <person name="Banfield J.F."/>
        </authorList>
    </citation>
    <scope>NUCLEOTIDE SEQUENCE [LARGE SCALE GENOMIC DNA]</scope>
</reference>
<organism evidence="1 2">
    <name type="scientific">Candidatus Yanofskybacteria bacterium GW2011_GWA2_44_9</name>
    <dbReference type="NCBI Taxonomy" id="1619025"/>
    <lineage>
        <taxon>Bacteria</taxon>
        <taxon>Candidatus Yanofskyibacteriota</taxon>
    </lineage>
</organism>
<dbReference type="EMBL" id="LCJR01000005">
    <property type="protein sequence ID" value="KKT82492.1"/>
    <property type="molecule type" value="Genomic_DNA"/>
</dbReference>
<sequence>MARTKKFVYSLEWGTLNLSFVGEDGVDQNDDITIADFLKIVRSEFPGVKLSRLSLYAHSGAGINVSRKRKSSN</sequence>
<proteinExistence type="predicted"/>
<accession>A0A0G1MNW1</accession>
<dbReference type="Proteomes" id="UP000034032">
    <property type="component" value="Unassembled WGS sequence"/>
</dbReference>
<name>A0A0G1MNW1_9BACT</name>